<accession>A0A9W4XTM9</accession>
<organism evidence="1 2">
    <name type="scientific">Periconia digitata</name>
    <dbReference type="NCBI Taxonomy" id="1303443"/>
    <lineage>
        <taxon>Eukaryota</taxon>
        <taxon>Fungi</taxon>
        <taxon>Dikarya</taxon>
        <taxon>Ascomycota</taxon>
        <taxon>Pezizomycotina</taxon>
        <taxon>Dothideomycetes</taxon>
        <taxon>Pleosporomycetidae</taxon>
        <taxon>Pleosporales</taxon>
        <taxon>Massarineae</taxon>
        <taxon>Periconiaceae</taxon>
        <taxon>Periconia</taxon>
    </lineage>
</organism>
<sequence>MRQGAERDASGEVKEMSYMQERKVFGNTHILQHTLNIFVLDPSSRALCDFPPTRTLHRHNSPFSAVSWLDENSSLSDSSRHKKCANRFFAPSVKCTVSSPMTYAYTIFLTSGGSLLKNKL</sequence>
<dbReference type="EMBL" id="CAOQHR010000003">
    <property type="protein sequence ID" value="CAI6332437.1"/>
    <property type="molecule type" value="Genomic_DNA"/>
</dbReference>
<evidence type="ECO:0000313" key="2">
    <source>
        <dbReference type="Proteomes" id="UP001152607"/>
    </source>
</evidence>
<proteinExistence type="predicted"/>
<reference evidence="1" key="1">
    <citation type="submission" date="2023-01" db="EMBL/GenBank/DDBJ databases">
        <authorList>
            <person name="Van Ghelder C."/>
            <person name="Rancurel C."/>
        </authorList>
    </citation>
    <scope>NUCLEOTIDE SEQUENCE</scope>
    <source>
        <strain evidence="1">CNCM I-4278</strain>
    </source>
</reference>
<name>A0A9W4XTM9_9PLEO</name>
<evidence type="ECO:0000313" key="1">
    <source>
        <dbReference type="EMBL" id="CAI6332437.1"/>
    </source>
</evidence>
<dbReference type="AlphaFoldDB" id="A0A9W4XTM9"/>
<comment type="caution">
    <text evidence="1">The sequence shown here is derived from an EMBL/GenBank/DDBJ whole genome shotgun (WGS) entry which is preliminary data.</text>
</comment>
<gene>
    <name evidence="1" type="ORF">PDIGIT_LOCUS5461</name>
</gene>
<keyword evidence="2" id="KW-1185">Reference proteome</keyword>
<dbReference type="Proteomes" id="UP001152607">
    <property type="component" value="Unassembled WGS sequence"/>
</dbReference>
<protein>
    <submittedName>
        <fullName evidence="1">Uncharacterized protein</fullName>
    </submittedName>
</protein>